<proteinExistence type="predicted"/>
<dbReference type="Proteomes" id="UP000410984">
    <property type="component" value="Unassembled WGS sequence"/>
</dbReference>
<protein>
    <submittedName>
        <fullName evidence="3">Exodeoxyribonuclease 7 large subunit</fullName>
        <ecNumber evidence="3">3.1.11.6</ecNumber>
    </submittedName>
</protein>
<evidence type="ECO:0000256" key="1">
    <source>
        <dbReference type="SAM" id="MobiDB-lite"/>
    </source>
</evidence>
<feature type="region of interest" description="Disordered" evidence="1">
    <location>
        <begin position="1"/>
        <end position="37"/>
    </location>
</feature>
<dbReference type="Pfam" id="PF02601">
    <property type="entry name" value="Exonuc_VII_L"/>
    <property type="match status" value="1"/>
</dbReference>
<evidence type="ECO:0000313" key="4">
    <source>
        <dbReference type="Proteomes" id="UP000410984"/>
    </source>
</evidence>
<name>A0A509EIC5_9HYPH</name>
<reference evidence="3 4" key="1">
    <citation type="submission" date="2019-06" db="EMBL/GenBank/DDBJ databases">
        <authorList>
            <person name="Rodrigo-Torres L."/>
            <person name="Arahal R. D."/>
            <person name="Lucena T."/>
        </authorList>
    </citation>
    <scope>NUCLEOTIDE SEQUENCE [LARGE SCALE GENOMIC DNA]</scope>
    <source>
        <strain evidence="3 4">SB0023/3</strain>
    </source>
</reference>
<evidence type="ECO:0000259" key="2">
    <source>
        <dbReference type="Pfam" id="PF02601"/>
    </source>
</evidence>
<dbReference type="RefSeq" id="WP_142584637.1">
    <property type="nucleotide sequence ID" value="NZ_CABFPH010000069.1"/>
</dbReference>
<keyword evidence="4" id="KW-1185">Reference proteome</keyword>
<dbReference type="PANTHER" id="PTHR30008:SF0">
    <property type="entry name" value="EXODEOXYRIBONUCLEASE 7 LARGE SUBUNIT"/>
    <property type="match status" value="1"/>
</dbReference>
<accession>A0A509EIC5</accession>
<keyword evidence="3" id="KW-0378">Hydrolase</keyword>
<dbReference type="GO" id="GO:0008855">
    <property type="term" value="F:exodeoxyribonuclease VII activity"/>
    <property type="evidence" value="ECO:0007669"/>
    <property type="project" value="UniProtKB-EC"/>
</dbReference>
<dbReference type="EC" id="3.1.11.6" evidence="3"/>
<dbReference type="GO" id="GO:0006308">
    <property type="term" value="P:DNA catabolic process"/>
    <property type="evidence" value="ECO:0007669"/>
    <property type="project" value="InterPro"/>
</dbReference>
<organism evidence="3 4">
    <name type="scientific">Methylobacterium symbioticum</name>
    <dbReference type="NCBI Taxonomy" id="2584084"/>
    <lineage>
        <taxon>Bacteria</taxon>
        <taxon>Pseudomonadati</taxon>
        <taxon>Pseudomonadota</taxon>
        <taxon>Alphaproteobacteria</taxon>
        <taxon>Hyphomicrobiales</taxon>
        <taxon>Methylobacteriaceae</taxon>
        <taxon>Methylobacterium</taxon>
    </lineage>
</organism>
<dbReference type="GO" id="GO:0009318">
    <property type="term" value="C:exodeoxyribonuclease VII complex"/>
    <property type="evidence" value="ECO:0007669"/>
    <property type="project" value="InterPro"/>
</dbReference>
<sequence length="450" mass="47643">MRIHEFRRAPPATLESGPPPERSRSGRAPPPDPEGPVLDLHELWARAGSAVRTGLPRRFRVCATVTRVLPRWHGSHDLELRPTHGFLGSNAPVLNARIGADARDAIAAALERPFDPTELEHRDVTLTCTASWLSDARLRLNVSAIEPAWRVSEAELERARILDGLRRAGLLEAQRRLSSPAHLERVSVLHPPGQGWDDVAATLQALAAAGILQVDDLECRFDGPGAVPALIRRLDEAAALHRGREDRGLVLLVRGGGSPAGALGAREVAAAITTLTVPVVAAVGHRTDAATIADIVAWASLPTPSEARHLVLTLLDGSAARAEATWTALQAALDEFERSVHRLGIAGCEAVADAAEACLEAAKRRAESTARAIECGLEQTLILLAIPDRAARAAPDQSAPWPEGLVRLSDAAGGPIFGPEAAVGPLTLTFADGRSLTVAVVASHDPSTTH</sequence>
<dbReference type="PANTHER" id="PTHR30008">
    <property type="entry name" value="EXODEOXYRIBONUCLEASE 7 LARGE SUBUNIT"/>
    <property type="match status" value="1"/>
</dbReference>
<evidence type="ECO:0000313" key="3">
    <source>
        <dbReference type="EMBL" id="VUD73394.1"/>
    </source>
</evidence>
<gene>
    <name evidence="3" type="primary">xseA_2</name>
    <name evidence="3" type="ORF">MET9862_04009</name>
</gene>
<dbReference type="InterPro" id="IPR003753">
    <property type="entry name" value="Exonuc_VII_L"/>
</dbReference>
<dbReference type="InterPro" id="IPR020579">
    <property type="entry name" value="Exonuc_VII_lsu_C"/>
</dbReference>
<dbReference type="AlphaFoldDB" id="A0A509EIC5"/>
<feature type="domain" description="Exonuclease VII large subunit C-terminal" evidence="2">
    <location>
        <begin position="170"/>
        <end position="372"/>
    </location>
</feature>
<dbReference type="EMBL" id="CABFPH010000069">
    <property type="protein sequence ID" value="VUD73394.1"/>
    <property type="molecule type" value="Genomic_DNA"/>
</dbReference>
<dbReference type="OrthoDB" id="7972509at2"/>